<dbReference type="SMART" id="SM00464">
    <property type="entry name" value="LON"/>
    <property type="match status" value="1"/>
</dbReference>
<dbReference type="RefSeq" id="XP_005715243.1">
    <property type="nucleotide sequence ID" value="XM_005715186.1"/>
</dbReference>
<dbReference type="PhylomeDB" id="R7QBJ2"/>
<dbReference type="InterPro" id="IPR015947">
    <property type="entry name" value="PUA-like_sf"/>
</dbReference>
<feature type="domain" description="Lon N-terminal" evidence="1">
    <location>
        <begin position="31"/>
        <end position="250"/>
    </location>
</feature>
<dbReference type="Gene3D" id="2.30.130.40">
    <property type="entry name" value="LON domain-like"/>
    <property type="match status" value="1"/>
</dbReference>
<dbReference type="EMBL" id="HG001729">
    <property type="protein sequence ID" value="CDF35424.1"/>
    <property type="molecule type" value="Genomic_DNA"/>
</dbReference>
<dbReference type="Pfam" id="PF02190">
    <property type="entry name" value="LON_substr_bdg"/>
    <property type="match status" value="1"/>
</dbReference>
<dbReference type="Gene3D" id="1.20.58.1480">
    <property type="match status" value="1"/>
</dbReference>
<dbReference type="GeneID" id="17322942"/>
<dbReference type="AlphaFoldDB" id="R7QBJ2"/>
<dbReference type="InterPro" id="IPR046336">
    <property type="entry name" value="Lon_prtase_N_sf"/>
</dbReference>
<dbReference type="SUPFAM" id="SSF88697">
    <property type="entry name" value="PUA domain-like"/>
    <property type="match status" value="1"/>
</dbReference>
<dbReference type="OrthoDB" id="264917at2759"/>
<evidence type="ECO:0000259" key="1">
    <source>
        <dbReference type="PROSITE" id="PS51787"/>
    </source>
</evidence>
<dbReference type="PANTHER" id="PTHR46732">
    <property type="entry name" value="ATP-DEPENDENT PROTEASE LA (LON) DOMAIN PROTEIN"/>
    <property type="match status" value="1"/>
</dbReference>
<gene>
    <name evidence="2" type="ORF">CHC_T00003469001</name>
</gene>
<dbReference type="Gramene" id="CDF35424">
    <property type="protein sequence ID" value="CDF35424"/>
    <property type="gene ID" value="CHC_T00003469001"/>
</dbReference>
<accession>R7QBJ2</accession>
<dbReference type="InterPro" id="IPR003111">
    <property type="entry name" value="Lon_prtase_N"/>
</dbReference>
<protein>
    <recommendedName>
        <fullName evidence="1">Lon N-terminal domain-containing protein</fullName>
    </recommendedName>
</protein>
<proteinExistence type="predicted"/>
<keyword evidence="3" id="KW-1185">Reference proteome</keyword>
<reference evidence="3" key="1">
    <citation type="journal article" date="2013" name="Proc. Natl. Acad. Sci. U.S.A.">
        <title>Genome structure and metabolic features in the red seaweed Chondrus crispus shed light on evolution of the Archaeplastida.</title>
        <authorList>
            <person name="Collen J."/>
            <person name="Porcel B."/>
            <person name="Carre W."/>
            <person name="Ball S.G."/>
            <person name="Chaparro C."/>
            <person name="Tonon T."/>
            <person name="Barbeyron T."/>
            <person name="Michel G."/>
            <person name="Noel B."/>
            <person name="Valentin K."/>
            <person name="Elias M."/>
            <person name="Artiguenave F."/>
            <person name="Arun A."/>
            <person name="Aury J.M."/>
            <person name="Barbosa-Neto J.F."/>
            <person name="Bothwell J.H."/>
            <person name="Bouget F.Y."/>
            <person name="Brillet L."/>
            <person name="Cabello-Hurtado F."/>
            <person name="Capella-Gutierrez S."/>
            <person name="Charrier B."/>
            <person name="Cladiere L."/>
            <person name="Cock J.M."/>
            <person name="Coelho S.M."/>
            <person name="Colleoni C."/>
            <person name="Czjzek M."/>
            <person name="Da Silva C."/>
            <person name="Delage L."/>
            <person name="Denoeud F."/>
            <person name="Deschamps P."/>
            <person name="Dittami S.M."/>
            <person name="Gabaldon T."/>
            <person name="Gachon C.M."/>
            <person name="Groisillier A."/>
            <person name="Herve C."/>
            <person name="Jabbari K."/>
            <person name="Katinka M."/>
            <person name="Kloareg B."/>
            <person name="Kowalczyk N."/>
            <person name="Labadie K."/>
            <person name="Leblanc C."/>
            <person name="Lopez P.J."/>
            <person name="McLachlan D.H."/>
            <person name="Meslet-Cladiere L."/>
            <person name="Moustafa A."/>
            <person name="Nehr Z."/>
            <person name="Nyvall Collen P."/>
            <person name="Panaud O."/>
            <person name="Partensky F."/>
            <person name="Poulain J."/>
            <person name="Rensing S.A."/>
            <person name="Rousvoal S."/>
            <person name="Samson G."/>
            <person name="Symeonidi A."/>
            <person name="Weissenbach J."/>
            <person name="Zambounis A."/>
            <person name="Wincker P."/>
            <person name="Boyen C."/>
        </authorList>
    </citation>
    <scope>NUCLEOTIDE SEQUENCE [LARGE SCALE GENOMIC DNA]</scope>
    <source>
        <strain evidence="3">cv. Stackhouse</strain>
    </source>
</reference>
<name>R7QBJ2_CHOCR</name>
<dbReference type="STRING" id="2769.R7QBJ2"/>
<evidence type="ECO:0000313" key="3">
    <source>
        <dbReference type="Proteomes" id="UP000012073"/>
    </source>
</evidence>
<dbReference type="KEGG" id="ccp:CHC_T00003469001"/>
<dbReference type="PANTHER" id="PTHR46732:SF8">
    <property type="entry name" value="ATP-DEPENDENT PROTEASE LA (LON) DOMAIN PROTEIN"/>
    <property type="match status" value="1"/>
</dbReference>
<sequence>MPTLLFCAPFHHCLSTSPTVQPLCHHVRHPAPLLPEQRELPLFPLRMVLNPGTPVPLHVFELRYRLLFNRIRDTDSRFGIVMYNPDSSSLASIGCAAELTRFEPLPDGRIMTNNIGRERFRILRIIEEKPYTRAVVEHVYDETPDEDLSALMEDVWVVLQDVLRLSNKLYDKVLDLSPEIRRLAPGGDADFEGAETRTKDGWPSPRRLEDFSFAVCQVLDMPLEEQQILLQIRNTGKRLRRQNKMLQTARQYLAAQLFPVLDARHVGVPRHRLLERLRAHVLGVVEQPVAPRPQAQVADAHRAQRVPHFGPAVRMVRDVLVDHPGLDVEGHRNFLGGDRLRHCV</sequence>
<dbReference type="Proteomes" id="UP000012073">
    <property type="component" value="Unassembled WGS sequence"/>
</dbReference>
<evidence type="ECO:0000313" key="2">
    <source>
        <dbReference type="EMBL" id="CDF35424.1"/>
    </source>
</evidence>
<dbReference type="PROSITE" id="PS51787">
    <property type="entry name" value="LON_N"/>
    <property type="match status" value="1"/>
</dbReference>
<organism evidence="2 3">
    <name type="scientific">Chondrus crispus</name>
    <name type="common">Carrageen Irish moss</name>
    <name type="synonym">Polymorpha crispa</name>
    <dbReference type="NCBI Taxonomy" id="2769"/>
    <lineage>
        <taxon>Eukaryota</taxon>
        <taxon>Rhodophyta</taxon>
        <taxon>Florideophyceae</taxon>
        <taxon>Rhodymeniophycidae</taxon>
        <taxon>Gigartinales</taxon>
        <taxon>Gigartinaceae</taxon>
        <taxon>Chondrus</taxon>
    </lineage>
</organism>